<evidence type="ECO:0000313" key="6">
    <source>
        <dbReference type="EMBL" id="RNM31313.1"/>
    </source>
</evidence>
<proteinExistence type="inferred from homology"/>
<evidence type="ECO:0000259" key="5">
    <source>
        <dbReference type="Pfam" id="PF01420"/>
    </source>
</evidence>
<feature type="domain" description="Type I restriction modification DNA specificity" evidence="5">
    <location>
        <begin position="119"/>
        <end position="186"/>
    </location>
</feature>
<keyword evidence="6" id="KW-0255">Endonuclease</keyword>
<dbReference type="GO" id="GO:0009307">
    <property type="term" value="P:DNA restriction-modification system"/>
    <property type="evidence" value="ECO:0007669"/>
    <property type="project" value="UniProtKB-KW"/>
</dbReference>
<dbReference type="RefSeq" id="WP_128519474.1">
    <property type="nucleotide sequence ID" value="NZ_RJQC01000001.1"/>
</dbReference>
<dbReference type="Gene3D" id="3.90.220.20">
    <property type="entry name" value="DNA methylase specificity domains"/>
    <property type="match status" value="2"/>
</dbReference>
<dbReference type="AlphaFoldDB" id="A0A3N0I2T7"/>
<keyword evidence="3" id="KW-0238">DNA-binding</keyword>
<dbReference type="InterPro" id="IPR000055">
    <property type="entry name" value="Restrct_endonuc_typeI_TRD"/>
</dbReference>
<dbReference type="EMBL" id="RJQC01000001">
    <property type="protein sequence ID" value="RNM31313.1"/>
    <property type="molecule type" value="Genomic_DNA"/>
</dbReference>
<dbReference type="Proteomes" id="UP000276568">
    <property type="component" value="Unassembled WGS sequence"/>
</dbReference>
<dbReference type="Gene3D" id="1.10.287.1120">
    <property type="entry name" value="Bipartite methylase S protein"/>
    <property type="match status" value="1"/>
</dbReference>
<keyword evidence="6" id="KW-0378">Hydrolase</keyword>
<dbReference type="GO" id="GO:0004519">
    <property type="term" value="F:endonuclease activity"/>
    <property type="evidence" value="ECO:0007669"/>
    <property type="project" value="UniProtKB-KW"/>
</dbReference>
<keyword evidence="6" id="KW-0540">Nuclease</keyword>
<evidence type="ECO:0000256" key="4">
    <source>
        <dbReference type="ARBA" id="ARBA00038652"/>
    </source>
</evidence>
<reference evidence="6 7" key="1">
    <citation type="submission" date="2018-11" db="EMBL/GenBank/DDBJ databases">
        <title>Clostridium sp. nov., a member of the family Erysipelotrichaceae isolated from pig faeces.</title>
        <authorList>
            <person name="Chang Y.-H."/>
        </authorList>
    </citation>
    <scope>NUCLEOTIDE SEQUENCE [LARGE SCALE GENOMIC DNA]</scope>
    <source>
        <strain evidence="6 7">YH-panp20</strain>
    </source>
</reference>
<name>A0A3N0I2T7_9FIRM</name>
<dbReference type="GO" id="GO:0003677">
    <property type="term" value="F:DNA binding"/>
    <property type="evidence" value="ECO:0007669"/>
    <property type="project" value="UniProtKB-KW"/>
</dbReference>
<dbReference type="Pfam" id="PF01420">
    <property type="entry name" value="Methylase_S"/>
    <property type="match status" value="2"/>
</dbReference>
<evidence type="ECO:0000256" key="3">
    <source>
        <dbReference type="ARBA" id="ARBA00023125"/>
    </source>
</evidence>
<accession>A0A3N0I2T7</accession>
<feature type="domain" description="Type I restriction modification DNA specificity" evidence="5">
    <location>
        <begin position="313"/>
        <end position="399"/>
    </location>
</feature>
<dbReference type="SUPFAM" id="SSF116734">
    <property type="entry name" value="DNA methylase specificity domain"/>
    <property type="match status" value="2"/>
</dbReference>
<dbReference type="InterPro" id="IPR051212">
    <property type="entry name" value="Type-I_RE_S_subunit"/>
</dbReference>
<dbReference type="PANTHER" id="PTHR43140:SF1">
    <property type="entry name" value="TYPE I RESTRICTION ENZYME ECOKI SPECIFICITY SUBUNIT"/>
    <property type="match status" value="1"/>
</dbReference>
<comment type="similarity">
    <text evidence="1">Belongs to the type-I restriction system S methylase family.</text>
</comment>
<protein>
    <submittedName>
        <fullName evidence="6">Restriction endonuclease subunit S</fullName>
    </submittedName>
</protein>
<comment type="caution">
    <text evidence="6">The sequence shown here is derived from an EMBL/GenBank/DDBJ whole genome shotgun (WGS) entry which is preliminary data.</text>
</comment>
<evidence type="ECO:0000256" key="1">
    <source>
        <dbReference type="ARBA" id="ARBA00010923"/>
    </source>
</evidence>
<keyword evidence="2" id="KW-0680">Restriction system</keyword>
<keyword evidence="7" id="KW-1185">Reference proteome</keyword>
<sequence length="417" mass="47906">MAREMKDSGIEWVKRIPKEWQISSNSHLFSFEKKIVGNEWTKTQLLSLTKKGIVTKNINDEGGKQPESFSTYQQVHKKQLVMCLFDLDVSAVFSGVSNYDGMISPAYKVFSINQSLLYPKYIDYYFQAIFINRNYVMYSKSLRKTIDTDNFMSIKTIVPPLSEQQKIADYLDEKVKEIDNAIEKTKETIELYKKYKQAIITEAVTKGLDLNAEMKDSGIEWAGKIPVNWSIRKGKYILNLLNRCVEENSGVVTCFRDGQVTLRENRRTEGFTNAVKEIGYQGVKPGDLVVHGMDGFAGAIGISDSIGKMSPIINVLDSNQNKKYLMYYLRSMAFKNVFLATATGIRERSCDLRWNKLANLEYLIPPLPEQQKIADFLDKKCIYIDSLIENKNNLLKEIENYKKSLIYEYVTGKKEVK</sequence>
<evidence type="ECO:0000313" key="7">
    <source>
        <dbReference type="Proteomes" id="UP000276568"/>
    </source>
</evidence>
<dbReference type="OrthoDB" id="9795776at2"/>
<dbReference type="InterPro" id="IPR044946">
    <property type="entry name" value="Restrct_endonuc_typeI_TRD_sf"/>
</dbReference>
<evidence type="ECO:0000256" key="2">
    <source>
        <dbReference type="ARBA" id="ARBA00022747"/>
    </source>
</evidence>
<organism evidence="6 7">
    <name type="scientific">Absicoccus porci</name>
    <dbReference type="NCBI Taxonomy" id="2486576"/>
    <lineage>
        <taxon>Bacteria</taxon>
        <taxon>Bacillati</taxon>
        <taxon>Bacillota</taxon>
        <taxon>Erysipelotrichia</taxon>
        <taxon>Erysipelotrichales</taxon>
        <taxon>Erysipelotrichaceae</taxon>
        <taxon>Absicoccus</taxon>
    </lineage>
</organism>
<comment type="subunit">
    <text evidence="4">The methyltransferase is composed of M and S polypeptides.</text>
</comment>
<gene>
    <name evidence="6" type="ORF">EDX97_01785</name>
</gene>
<dbReference type="PANTHER" id="PTHR43140">
    <property type="entry name" value="TYPE-1 RESTRICTION ENZYME ECOKI SPECIFICITY PROTEIN"/>
    <property type="match status" value="1"/>
</dbReference>